<evidence type="ECO:0000313" key="7">
    <source>
        <dbReference type="EMBL" id="GGD07130.1"/>
    </source>
</evidence>
<feature type="transmembrane region" description="Helical" evidence="6">
    <location>
        <begin position="25"/>
        <end position="47"/>
    </location>
</feature>
<feature type="transmembrane region" description="Helical" evidence="6">
    <location>
        <begin position="100"/>
        <end position="121"/>
    </location>
</feature>
<keyword evidence="3 6" id="KW-0812">Transmembrane</keyword>
<evidence type="ECO:0000256" key="6">
    <source>
        <dbReference type="SAM" id="Phobius"/>
    </source>
</evidence>
<comment type="caution">
    <text evidence="7">The sequence shown here is derived from an EMBL/GenBank/DDBJ whole genome shotgun (WGS) entry which is preliminary data.</text>
</comment>
<feature type="transmembrane region" description="Helical" evidence="6">
    <location>
        <begin position="412"/>
        <end position="432"/>
    </location>
</feature>
<feature type="transmembrane region" description="Helical" evidence="6">
    <location>
        <begin position="350"/>
        <end position="369"/>
    </location>
</feature>
<dbReference type="Proteomes" id="UP000630594">
    <property type="component" value="Unassembled WGS sequence"/>
</dbReference>
<dbReference type="RefSeq" id="WP_188420683.1">
    <property type="nucleotide sequence ID" value="NZ_BMCK01000001.1"/>
</dbReference>
<feature type="transmembrane region" description="Helical" evidence="6">
    <location>
        <begin position="318"/>
        <end position="338"/>
    </location>
</feature>
<evidence type="ECO:0000256" key="3">
    <source>
        <dbReference type="ARBA" id="ARBA00022692"/>
    </source>
</evidence>
<name>A0ABQ1PZ33_9ACTN</name>
<keyword evidence="2" id="KW-1003">Cell membrane</keyword>
<organism evidence="7 8">
    <name type="scientific">Nocardioides daphniae</name>
    <dbReference type="NCBI Taxonomy" id="402297"/>
    <lineage>
        <taxon>Bacteria</taxon>
        <taxon>Bacillati</taxon>
        <taxon>Actinomycetota</taxon>
        <taxon>Actinomycetes</taxon>
        <taxon>Propionibacteriales</taxon>
        <taxon>Nocardioidaceae</taxon>
        <taxon>Nocardioides</taxon>
    </lineage>
</organism>
<dbReference type="InterPro" id="IPR050833">
    <property type="entry name" value="Poly_Biosynth_Transport"/>
</dbReference>
<evidence type="ECO:0008006" key="9">
    <source>
        <dbReference type="Google" id="ProtNLM"/>
    </source>
</evidence>
<protein>
    <recommendedName>
        <fullName evidence="9">Polysaccharide biosynthesis protein</fullName>
    </recommendedName>
</protein>
<evidence type="ECO:0000256" key="4">
    <source>
        <dbReference type="ARBA" id="ARBA00022989"/>
    </source>
</evidence>
<dbReference type="EMBL" id="BMCK01000001">
    <property type="protein sequence ID" value="GGD07130.1"/>
    <property type="molecule type" value="Genomic_DNA"/>
</dbReference>
<keyword evidence="8" id="KW-1185">Reference proteome</keyword>
<dbReference type="PANTHER" id="PTHR30250:SF11">
    <property type="entry name" value="O-ANTIGEN TRANSPORTER-RELATED"/>
    <property type="match status" value="1"/>
</dbReference>
<gene>
    <name evidence="7" type="ORF">GCM10007231_02350</name>
</gene>
<evidence type="ECO:0000256" key="1">
    <source>
        <dbReference type="ARBA" id="ARBA00004651"/>
    </source>
</evidence>
<comment type="subcellular location">
    <subcellularLocation>
        <location evidence="1">Cell membrane</location>
        <topology evidence="1">Multi-pass membrane protein</topology>
    </subcellularLocation>
</comment>
<keyword evidence="5 6" id="KW-0472">Membrane</keyword>
<feature type="transmembrane region" description="Helical" evidence="6">
    <location>
        <begin position="133"/>
        <end position="153"/>
    </location>
</feature>
<reference evidence="8" key="1">
    <citation type="journal article" date="2019" name="Int. J. Syst. Evol. Microbiol.">
        <title>The Global Catalogue of Microorganisms (GCM) 10K type strain sequencing project: providing services to taxonomists for standard genome sequencing and annotation.</title>
        <authorList>
            <consortium name="The Broad Institute Genomics Platform"/>
            <consortium name="The Broad Institute Genome Sequencing Center for Infectious Disease"/>
            <person name="Wu L."/>
            <person name="Ma J."/>
        </authorList>
    </citation>
    <scope>NUCLEOTIDE SEQUENCE [LARGE SCALE GENOMIC DNA]</scope>
    <source>
        <strain evidence="8">CCM 7403</strain>
    </source>
</reference>
<evidence type="ECO:0000313" key="8">
    <source>
        <dbReference type="Proteomes" id="UP000630594"/>
    </source>
</evidence>
<evidence type="ECO:0000256" key="2">
    <source>
        <dbReference type="ARBA" id="ARBA00022475"/>
    </source>
</evidence>
<feature type="transmembrane region" description="Helical" evidence="6">
    <location>
        <begin position="276"/>
        <end position="297"/>
    </location>
</feature>
<feature type="transmembrane region" description="Helical" evidence="6">
    <location>
        <begin position="381"/>
        <end position="406"/>
    </location>
</feature>
<feature type="transmembrane region" description="Helical" evidence="6">
    <location>
        <begin position="53"/>
        <end position="79"/>
    </location>
</feature>
<accession>A0ABQ1PZ33</accession>
<feature type="transmembrane region" description="Helical" evidence="6">
    <location>
        <begin position="193"/>
        <end position="215"/>
    </location>
</feature>
<proteinExistence type="predicted"/>
<evidence type="ECO:0000256" key="5">
    <source>
        <dbReference type="ARBA" id="ARBA00023136"/>
    </source>
</evidence>
<keyword evidence="4 6" id="KW-1133">Transmembrane helix</keyword>
<dbReference type="PANTHER" id="PTHR30250">
    <property type="entry name" value="PST FAMILY PREDICTED COLANIC ACID TRANSPORTER"/>
    <property type="match status" value="1"/>
</dbReference>
<feature type="transmembrane region" description="Helical" evidence="6">
    <location>
        <begin position="236"/>
        <end position="256"/>
    </location>
</feature>
<feature type="transmembrane region" description="Helical" evidence="6">
    <location>
        <begin position="165"/>
        <end position="187"/>
    </location>
</feature>
<sequence length="437" mass="45149">MGGVAEIAEHAGDGRSDARRVSVSFAAKLGSAPLVAGCWFLATYWVLDTVGVSGFATFSIIAGLAAVLPFLDLGLGVAAMDAAAHQRQDLDDVVGTTTGLLAKVAVGVLVVATVGGAAGAFPPILGIEGSGSTSLAVWLALVAFALSLPMNVGPRLLTGLGLNHWMVGFQTISVLVMLALVFLGRTVGGGLPVFAMAPFGGVLISNLLACVVVAPRIGTSIPEVVRKVATGNYRKVAVAGVAGPMFLITLILPVAYQLDRIMLAHVSDSASVAEYGVLYQLFGPALGVVGTAAMVLWPIFAGARASGRMTSTRWQRTFFLFALGGLAASGVFVVAALPVSSLISGGRVDVGWSLAWAFALLLLVQTLQYPAAMFLTTPQGLVFQAWLHVGMVAVNVPLSLYLAHVWGASGPVWASVFTVIPILTVPMTVRTLRLLKG</sequence>